<name>A0ABM9ZSG4_9BACT</name>
<organism evidence="1 2">
    <name type="scientific">Pyramidobacter piscolens W5455</name>
    <dbReference type="NCBI Taxonomy" id="352165"/>
    <lineage>
        <taxon>Bacteria</taxon>
        <taxon>Thermotogati</taxon>
        <taxon>Synergistota</taxon>
        <taxon>Synergistia</taxon>
        <taxon>Synergistales</taxon>
        <taxon>Dethiosulfovibrionaceae</taxon>
        <taxon>Pyramidobacter</taxon>
    </lineage>
</organism>
<protein>
    <recommendedName>
        <fullName evidence="3">Toxin-antitoxin system, antitoxin component, Xre family</fullName>
    </recommendedName>
</protein>
<dbReference type="Proteomes" id="UP000006462">
    <property type="component" value="Unassembled WGS sequence"/>
</dbReference>
<evidence type="ECO:0008006" key="3">
    <source>
        <dbReference type="Google" id="ProtNLM"/>
    </source>
</evidence>
<proteinExistence type="predicted"/>
<dbReference type="RefSeq" id="WP_009165755.1">
    <property type="nucleotide sequence ID" value="NZ_ADFP01000121.1"/>
</dbReference>
<sequence>MVCHDSAARLGKIADDISDALVGLGVSKSQFAWYMRVPFSTVARWCGYGISPQSRYFKRVCKELGLEPEDYGWYEYGE</sequence>
<gene>
    <name evidence="1" type="ORF">HMPREF7215_2564</name>
</gene>
<accession>A0ABM9ZSG4</accession>
<comment type="caution">
    <text evidence="1">The sequence shown here is derived from an EMBL/GenBank/DDBJ whole genome shotgun (WGS) entry which is preliminary data.</text>
</comment>
<keyword evidence="2" id="KW-1185">Reference proteome</keyword>
<evidence type="ECO:0000313" key="2">
    <source>
        <dbReference type="Proteomes" id="UP000006462"/>
    </source>
</evidence>
<dbReference type="EMBL" id="ADFP01000121">
    <property type="protein sequence ID" value="EFB89750.1"/>
    <property type="molecule type" value="Genomic_DNA"/>
</dbReference>
<evidence type="ECO:0000313" key="1">
    <source>
        <dbReference type="EMBL" id="EFB89750.1"/>
    </source>
</evidence>
<reference evidence="1 2" key="1">
    <citation type="submission" date="2009-12" db="EMBL/GenBank/DDBJ databases">
        <authorList>
            <person name="Shrivastava S."/>
            <person name="Madupu R."/>
            <person name="Durkin A.S."/>
            <person name="Torralba M."/>
            <person name="Methe B."/>
            <person name="Sutton G.G."/>
            <person name="Strausberg R.L."/>
            <person name="Nelson K.E."/>
        </authorList>
    </citation>
    <scope>NUCLEOTIDE SEQUENCE [LARGE SCALE GENOMIC DNA]</scope>
    <source>
        <strain evidence="1 2">W5455</strain>
    </source>
</reference>